<comment type="caution">
    <text evidence="1">The sequence shown here is derived from an EMBL/GenBank/DDBJ whole genome shotgun (WGS) entry which is preliminary data.</text>
</comment>
<keyword evidence="2" id="KW-1185">Reference proteome</keyword>
<proteinExistence type="predicted"/>
<protein>
    <submittedName>
        <fullName evidence="1">Uncharacterized protein</fullName>
    </submittedName>
</protein>
<dbReference type="EMBL" id="JANHOG010000047">
    <property type="protein sequence ID" value="KAJ3559071.1"/>
    <property type="molecule type" value="Genomic_DNA"/>
</dbReference>
<organism evidence="1 2">
    <name type="scientific">Phlebia brevispora</name>
    <dbReference type="NCBI Taxonomy" id="194682"/>
    <lineage>
        <taxon>Eukaryota</taxon>
        <taxon>Fungi</taxon>
        <taxon>Dikarya</taxon>
        <taxon>Basidiomycota</taxon>
        <taxon>Agaricomycotina</taxon>
        <taxon>Agaricomycetes</taxon>
        <taxon>Polyporales</taxon>
        <taxon>Meruliaceae</taxon>
        <taxon>Phlebia</taxon>
    </lineage>
</organism>
<accession>A0ACC1TEC8</accession>
<reference evidence="1" key="1">
    <citation type="submission" date="2022-07" db="EMBL/GenBank/DDBJ databases">
        <title>Genome Sequence of Phlebia brevispora.</title>
        <authorList>
            <person name="Buettner E."/>
        </authorList>
    </citation>
    <scope>NUCLEOTIDE SEQUENCE</scope>
    <source>
        <strain evidence="1">MPL23</strain>
    </source>
</reference>
<evidence type="ECO:0000313" key="1">
    <source>
        <dbReference type="EMBL" id="KAJ3559071.1"/>
    </source>
</evidence>
<gene>
    <name evidence="1" type="ORF">NM688_g557</name>
</gene>
<dbReference type="Proteomes" id="UP001148662">
    <property type="component" value="Unassembled WGS sequence"/>
</dbReference>
<evidence type="ECO:0000313" key="2">
    <source>
        <dbReference type="Proteomes" id="UP001148662"/>
    </source>
</evidence>
<sequence length="183" mass="21055">MSTLDRQSSSVPSPQLNEQLFVRLADVQMAGMMKAMINPEIFATARTGTPPIPGGMTDVMKRMKTIIMAQRVLRPEEYRQVPDLLRRMRHLLRVFYDAKISGRRTDEFMYCDYGEIDDMGMDLHRLGLTLQYTPGRLRELFEYAPEMDKFLLDEPIDLGDLRRRAFERKCANTPLSGAGHPTP</sequence>
<name>A0ACC1TEC8_9APHY</name>